<dbReference type="Proteomes" id="UP000183760">
    <property type="component" value="Unassembled WGS sequence"/>
</dbReference>
<proteinExistence type="predicted"/>
<organism evidence="1 2">
    <name type="scientific">Myxococcus fulvus</name>
    <dbReference type="NCBI Taxonomy" id="33"/>
    <lineage>
        <taxon>Bacteria</taxon>
        <taxon>Pseudomonadati</taxon>
        <taxon>Myxococcota</taxon>
        <taxon>Myxococcia</taxon>
        <taxon>Myxococcales</taxon>
        <taxon>Cystobacterineae</taxon>
        <taxon>Myxococcaceae</taxon>
        <taxon>Myxococcus</taxon>
    </lineage>
</organism>
<accession>A0ABY1CM37</accession>
<evidence type="ECO:0008006" key="3">
    <source>
        <dbReference type="Google" id="ProtNLM"/>
    </source>
</evidence>
<reference evidence="1 2" key="1">
    <citation type="submission" date="2016-10" db="EMBL/GenBank/DDBJ databases">
        <authorList>
            <person name="Varghese N."/>
            <person name="Submissions S."/>
        </authorList>
    </citation>
    <scope>NUCLEOTIDE SEQUENCE [LARGE SCALE GENOMIC DNA]</scope>
    <source>
        <strain evidence="1 2">DSM 16525</strain>
    </source>
</reference>
<comment type="caution">
    <text evidence="1">The sequence shown here is derived from an EMBL/GenBank/DDBJ whole genome shotgun (WGS) entry which is preliminary data.</text>
</comment>
<name>A0ABY1CM37_MYXFU</name>
<evidence type="ECO:0000313" key="2">
    <source>
        <dbReference type="Proteomes" id="UP000183760"/>
    </source>
</evidence>
<evidence type="ECO:0000313" key="1">
    <source>
        <dbReference type="EMBL" id="SEU20660.1"/>
    </source>
</evidence>
<keyword evidence="2" id="KW-1185">Reference proteome</keyword>
<gene>
    <name evidence="1" type="ORF">SAMN05443572_106166</name>
</gene>
<protein>
    <recommendedName>
        <fullName evidence="3">Lipoprotein</fullName>
    </recommendedName>
</protein>
<dbReference type="EMBL" id="FOIB01000006">
    <property type="protein sequence ID" value="SEU20660.1"/>
    <property type="molecule type" value="Genomic_DNA"/>
</dbReference>
<sequence>MICSWRVSLAVSAWALCTKGSMSSQSGGAR</sequence>